<keyword evidence="3" id="KW-1015">Disulfide bond</keyword>
<feature type="transmembrane region" description="Helical" evidence="5">
    <location>
        <begin position="6"/>
        <end position="26"/>
    </location>
</feature>
<sequence>MSHNNVITYFAVLMIHVLFFIIPFSCSHSFSVDGKVLELQESNFDSAISSFDHILVDFYAPWCGHCKRLSPELDAAAPILATLKDPIMIAKVDADKFNRLAKKYDVEYVSEALYTSKIHLHIGRS</sequence>
<dbReference type="InterPro" id="IPR013766">
    <property type="entry name" value="Thioredoxin_domain"/>
</dbReference>
<dbReference type="GO" id="GO:0003756">
    <property type="term" value="F:protein disulfide isomerase activity"/>
    <property type="evidence" value="ECO:0007669"/>
    <property type="project" value="TreeGrafter"/>
</dbReference>
<dbReference type="Pfam" id="PF00085">
    <property type="entry name" value="Thioredoxin"/>
    <property type="match status" value="1"/>
</dbReference>
<evidence type="ECO:0000256" key="5">
    <source>
        <dbReference type="SAM" id="Phobius"/>
    </source>
</evidence>
<accession>A0AAV1W1V1</accession>
<dbReference type="InterPro" id="IPR036249">
    <property type="entry name" value="Thioredoxin-like_sf"/>
</dbReference>
<name>A0AAV1W1V1_LUPLU</name>
<evidence type="ECO:0000259" key="6">
    <source>
        <dbReference type="PROSITE" id="PS51352"/>
    </source>
</evidence>
<evidence type="ECO:0000256" key="2">
    <source>
        <dbReference type="ARBA" id="ARBA00022729"/>
    </source>
</evidence>
<dbReference type="SUPFAM" id="SSF52833">
    <property type="entry name" value="Thioredoxin-like"/>
    <property type="match status" value="1"/>
</dbReference>
<dbReference type="PROSITE" id="PS51352">
    <property type="entry name" value="THIOREDOXIN_2"/>
    <property type="match status" value="1"/>
</dbReference>
<comment type="caution">
    <text evidence="7">The sequence shown here is derived from an EMBL/GenBank/DDBJ whole genome shotgun (WGS) entry which is preliminary data.</text>
</comment>
<keyword evidence="5" id="KW-0812">Transmembrane</keyword>
<dbReference type="CDD" id="cd02961">
    <property type="entry name" value="PDI_a_family"/>
    <property type="match status" value="1"/>
</dbReference>
<dbReference type="PROSITE" id="PS00194">
    <property type="entry name" value="THIOREDOXIN_1"/>
    <property type="match status" value="1"/>
</dbReference>
<evidence type="ECO:0000256" key="3">
    <source>
        <dbReference type="ARBA" id="ARBA00023157"/>
    </source>
</evidence>
<evidence type="ECO:0000256" key="1">
    <source>
        <dbReference type="ARBA" id="ARBA00006347"/>
    </source>
</evidence>
<dbReference type="PANTHER" id="PTHR18929">
    <property type="entry name" value="PROTEIN DISULFIDE ISOMERASE"/>
    <property type="match status" value="1"/>
</dbReference>
<comment type="similarity">
    <text evidence="1">Belongs to the protein disulfide isomerase family.</text>
</comment>
<proteinExistence type="inferred from homology"/>
<dbReference type="InterPro" id="IPR017937">
    <property type="entry name" value="Thioredoxin_CS"/>
</dbReference>
<dbReference type="GO" id="GO:0034976">
    <property type="term" value="P:response to endoplasmic reticulum stress"/>
    <property type="evidence" value="ECO:0007669"/>
    <property type="project" value="TreeGrafter"/>
</dbReference>
<keyword evidence="8" id="KW-1185">Reference proteome</keyword>
<dbReference type="EMBL" id="CAXHTB010000003">
    <property type="protein sequence ID" value="CAL0303076.1"/>
    <property type="molecule type" value="Genomic_DNA"/>
</dbReference>
<dbReference type="FunFam" id="3.40.30.10:FF:000107">
    <property type="entry name" value="Protein disulfide-isomerase 5-2"/>
    <property type="match status" value="1"/>
</dbReference>
<dbReference type="AlphaFoldDB" id="A0AAV1W1V1"/>
<dbReference type="Proteomes" id="UP001497480">
    <property type="component" value="Unassembled WGS sequence"/>
</dbReference>
<evidence type="ECO:0000256" key="4">
    <source>
        <dbReference type="ARBA" id="ARBA00023284"/>
    </source>
</evidence>
<keyword evidence="2" id="KW-0732">Signal</keyword>
<reference evidence="7 8" key="1">
    <citation type="submission" date="2024-03" db="EMBL/GenBank/DDBJ databases">
        <authorList>
            <person name="Martinez-Hernandez J."/>
        </authorList>
    </citation>
    <scope>NUCLEOTIDE SEQUENCE [LARGE SCALE GENOMIC DNA]</scope>
</reference>
<evidence type="ECO:0000313" key="7">
    <source>
        <dbReference type="EMBL" id="CAL0303076.1"/>
    </source>
</evidence>
<organism evidence="7 8">
    <name type="scientific">Lupinus luteus</name>
    <name type="common">European yellow lupine</name>
    <dbReference type="NCBI Taxonomy" id="3873"/>
    <lineage>
        <taxon>Eukaryota</taxon>
        <taxon>Viridiplantae</taxon>
        <taxon>Streptophyta</taxon>
        <taxon>Embryophyta</taxon>
        <taxon>Tracheophyta</taxon>
        <taxon>Spermatophyta</taxon>
        <taxon>Magnoliopsida</taxon>
        <taxon>eudicotyledons</taxon>
        <taxon>Gunneridae</taxon>
        <taxon>Pentapetalae</taxon>
        <taxon>rosids</taxon>
        <taxon>fabids</taxon>
        <taxon>Fabales</taxon>
        <taxon>Fabaceae</taxon>
        <taxon>Papilionoideae</taxon>
        <taxon>50 kb inversion clade</taxon>
        <taxon>genistoids sensu lato</taxon>
        <taxon>core genistoids</taxon>
        <taxon>Genisteae</taxon>
        <taxon>Lupinus</taxon>
    </lineage>
</organism>
<gene>
    <name evidence="7" type="ORF">LLUT_LOCUS4136</name>
</gene>
<protein>
    <recommendedName>
        <fullName evidence="6">Thioredoxin domain-containing protein</fullName>
    </recommendedName>
</protein>
<keyword evidence="5" id="KW-1133">Transmembrane helix</keyword>
<keyword evidence="4" id="KW-0676">Redox-active center</keyword>
<keyword evidence="5" id="KW-0472">Membrane</keyword>
<dbReference type="Gene3D" id="3.40.30.10">
    <property type="entry name" value="Glutaredoxin"/>
    <property type="match status" value="1"/>
</dbReference>
<dbReference type="PANTHER" id="PTHR18929:SF218">
    <property type="entry name" value="PROTEIN DISULFIDE-ISOMERASE 5-2"/>
    <property type="match status" value="1"/>
</dbReference>
<evidence type="ECO:0000313" key="8">
    <source>
        <dbReference type="Proteomes" id="UP001497480"/>
    </source>
</evidence>
<dbReference type="GO" id="GO:0005783">
    <property type="term" value="C:endoplasmic reticulum"/>
    <property type="evidence" value="ECO:0007669"/>
    <property type="project" value="TreeGrafter"/>
</dbReference>
<feature type="domain" description="Thioredoxin" evidence="6">
    <location>
        <begin position="15"/>
        <end position="125"/>
    </location>
</feature>
<dbReference type="GO" id="GO:0006457">
    <property type="term" value="P:protein folding"/>
    <property type="evidence" value="ECO:0007669"/>
    <property type="project" value="TreeGrafter"/>
</dbReference>